<dbReference type="InterPro" id="IPR007554">
    <property type="entry name" value="Glycerophosphate_synth"/>
</dbReference>
<keyword evidence="5" id="KW-0777">Teichoic acid biosynthesis</keyword>
<evidence type="ECO:0000256" key="5">
    <source>
        <dbReference type="ARBA" id="ARBA00022944"/>
    </source>
</evidence>
<evidence type="ECO:0000256" key="3">
    <source>
        <dbReference type="ARBA" id="ARBA00022475"/>
    </source>
</evidence>
<dbReference type="Gene3D" id="3.40.50.12580">
    <property type="match status" value="1"/>
</dbReference>
<evidence type="ECO:0000313" key="8">
    <source>
        <dbReference type="EMBL" id="OKZ31719.1"/>
    </source>
</evidence>
<name>A0A1Q6HZ12_BACUN</name>
<sequence>MIRNVVLKKTLKNFIFPFISLLNQIIPKNDHWVLIYSANKGIQHSLLPLRQYLMDNGFSNKYTIICGIEHMKYTEDIPHIIFVNRWSAIKVFLRTAHVFYSVGQLPIKPSSKQIVIHLRHGNANFKTIGFNTNIKNGNEFFFTYMIAPSDIYVPIMAREYACIESNIRVLGDPMTDLLLNSPHDKYDFSNYKKVLLWLPTFRQSDYLGYDDSKMENLVPLFGEDSYGELNAELQKYNIKLIVKIHPAQKNLGNVQRHYSHLDIFTNEEYIEAGYELFSLMAQCDGLIGDYSSASMQYLLMDRPQAFVVPDIKEYGERRGFVFKNIEEYMGGHIIKSKNDFWCFLTDFAADKDIYKEKRHKICNLVYKYQDANSCQRIVDLSGMNV</sequence>
<reference evidence="8 9" key="1">
    <citation type="journal article" date="2016" name="Nat. Biotechnol.">
        <title>Measurement of bacterial replication rates in microbial communities.</title>
        <authorList>
            <person name="Brown C.T."/>
            <person name="Olm M.R."/>
            <person name="Thomas B.C."/>
            <person name="Banfield J.F."/>
        </authorList>
    </citation>
    <scope>NUCLEOTIDE SEQUENCE [LARGE SCALE GENOMIC DNA]</scope>
    <source>
        <strain evidence="8">45_41</strain>
    </source>
</reference>
<evidence type="ECO:0000256" key="2">
    <source>
        <dbReference type="ARBA" id="ARBA00010488"/>
    </source>
</evidence>
<comment type="similarity">
    <text evidence="2">Belongs to the CDP-glycerol glycerophosphotransferase family.</text>
</comment>
<evidence type="ECO:0000256" key="4">
    <source>
        <dbReference type="ARBA" id="ARBA00022679"/>
    </source>
</evidence>
<comment type="subcellular location">
    <subcellularLocation>
        <location evidence="1">Cell membrane</location>
        <topology evidence="1">Peripheral membrane protein</topology>
    </subcellularLocation>
</comment>
<organism evidence="8 9">
    <name type="scientific">Bacteroides uniformis</name>
    <dbReference type="NCBI Taxonomy" id="820"/>
    <lineage>
        <taxon>Bacteria</taxon>
        <taxon>Pseudomonadati</taxon>
        <taxon>Bacteroidota</taxon>
        <taxon>Bacteroidia</taxon>
        <taxon>Bacteroidales</taxon>
        <taxon>Bacteroidaceae</taxon>
        <taxon>Bacteroides</taxon>
    </lineage>
</organism>
<comment type="caution">
    <text evidence="8">The sequence shown here is derived from an EMBL/GenBank/DDBJ whole genome shotgun (WGS) entry which is preliminary data.</text>
</comment>
<evidence type="ECO:0000256" key="6">
    <source>
        <dbReference type="ARBA" id="ARBA00023136"/>
    </source>
</evidence>
<dbReference type="Pfam" id="PF04464">
    <property type="entry name" value="Glyphos_transf"/>
    <property type="match status" value="1"/>
</dbReference>
<evidence type="ECO:0000313" key="9">
    <source>
        <dbReference type="Proteomes" id="UP000186549"/>
    </source>
</evidence>
<dbReference type="AlphaFoldDB" id="A0A1Q6HZ12"/>
<dbReference type="GO" id="GO:0019350">
    <property type="term" value="P:teichoic acid biosynthetic process"/>
    <property type="evidence" value="ECO:0007669"/>
    <property type="project" value="UniProtKB-KW"/>
</dbReference>
<dbReference type="EMBL" id="JAFBJK010000004">
    <property type="protein sequence ID" value="MBT8727459.1"/>
    <property type="molecule type" value="Genomic_DNA"/>
</dbReference>
<dbReference type="Gene3D" id="3.40.50.11820">
    <property type="match status" value="1"/>
</dbReference>
<proteinExistence type="inferred from homology"/>
<dbReference type="InterPro" id="IPR051612">
    <property type="entry name" value="Teichoic_Acid_Biosynth"/>
</dbReference>
<keyword evidence="6" id="KW-0472">Membrane</keyword>
<dbReference type="GO" id="GO:0005886">
    <property type="term" value="C:plasma membrane"/>
    <property type="evidence" value="ECO:0007669"/>
    <property type="project" value="UniProtKB-SubCell"/>
</dbReference>
<dbReference type="Proteomes" id="UP000186549">
    <property type="component" value="Unassembled WGS sequence"/>
</dbReference>
<dbReference type="EMBL" id="MNQU01000247">
    <property type="protein sequence ID" value="OKZ31719.1"/>
    <property type="molecule type" value="Genomic_DNA"/>
</dbReference>
<dbReference type="SUPFAM" id="SSF53756">
    <property type="entry name" value="UDP-Glycosyltransferase/glycogen phosphorylase"/>
    <property type="match status" value="1"/>
</dbReference>
<evidence type="ECO:0000313" key="10">
    <source>
        <dbReference type="Proteomes" id="UP001196342"/>
    </source>
</evidence>
<dbReference type="GO" id="GO:0047355">
    <property type="term" value="F:CDP-glycerol glycerophosphotransferase activity"/>
    <property type="evidence" value="ECO:0007669"/>
    <property type="project" value="InterPro"/>
</dbReference>
<dbReference type="InterPro" id="IPR043149">
    <property type="entry name" value="TagF_N"/>
</dbReference>
<dbReference type="Proteomes" id="UP001196342">
    <property type="component" value="Unassembled WGS sequence"/>
</dbReference>
<keyword evidence="3" id="KW-1003">Cell membrane</keyword>
<dbReference type="PANTHER" id="PTHR37316">
    <property type="entry name" value="TEICHOIC ACID GLYCEROL-PHOSPHATE PRIMASE"/>
    <property type="match status" value="1"/>
</dbReference>
<keyword evidence="4" id="KW-0808">Transferase</keyword>
<reference evidence="7 10" key="2">
    <citation type="submission" date="2020-12" db="EMBL/GenBank/DDBJ databases">
        <title>Microorganisms.</title>
        <authorList>
            <person name="Matos J."/>
            <person name="Faleiro L."/>
            <person name="Duarte I."/>
        </authorList>
    </citation>
    <scope>NUCLEOTIDE SEQUENCE [LARGE SCALE GENOMIC DNA]</scope>
    <source>
        <strain evidence="7 10">PtFD3Pch2</strain>
    </source>
</reference>
<dbReference type="PANTHER" id="PTHR37316:SF3">
    <property type="entry name" value="TEICHOIC ACID GLYCEROL-PHOSPHATE TRANSFERASE"/>
    <property type="match status" value="1"/>
</dbReference>
<evidence type="ECO:0000313" key="7">
    <source>
        <dbReference type="EMBL" id="MBT8727459.1"/>
    </source>
</evidence>
<dbReference type="InterPro" id="IPR043148">
    <property type="entry name" value="TagF_C"/>
</dbReference>
<keyword evidence="10" id="KW-1185">Reference proteome</keyword>
<accession>A0A1Q6HZ12</accession>
<protein>
    <submittedName>
        <fullName evidence="7">CDP-glycerol glycerophosphotransferase family protein</fullName>
    </submittedName>
</protein>
<evidence type="ECO:0000256" key="1">
    <source>
        <dbReference type="ARBA" id="ARBA00004202"/>
    </source>
</evidence>
<gene>
    <name evidence="8" type="ORF">BHV79_12835</name>
    <name evidence="7" type="ORF">JQN06_15085</name>
</gene>